<evidence type="ECO:0000313" key="2">
    <source>
        <dbReference type="Proteomes" id="UP001281147"/>
    </source>
</evidence>
<organism evidence="1 2">
    <name type="scientific">Vermiconidia calcicola</name>
    <dbReference type="NCBI Taxonomy" id="1690605"/>
    <lineage>
        <taxon>Eukaryota</taxon>
        <taxon>Fungi</taxon>
        <taxon>Dikarya</taxon>
        <taxon>Ascomycota</taxon>
        <taxon>Pezizomycotina</taxon>
        <taxon>Dothideomycetes</taxon>
        <taxon>Dothideomycetidae</taxon>
        <taxon>Mycosphaerellales</taxon>
        <taxon>Extremaceae</taxon>
        <taxon>Vermiconidia</taxon>
    </lineage>
</organism>
<dbReference type="Proteomes" id="UP001281147">
    <property type="component" value="Unassembled WGS sequence"/>
</dbReference>
<dbReference type="EMBL" id="JAUTXU010000370">
    <property type="protein sequence ID" value="KAK3683094.1"/>
    <property type="molecule type" value="Genomic_DNA"/>
</dbReference>
<accession>A0ACC3MCP6</accession>
<protein>
    <submittedName>
        <fullName evidence="1">Uncharacterized protein</fullName>
    </submittedName>
</protein>
<comment type="caution">
    <text evidence="1">The sequence shown here is derived from an EMBL/GenBank/DDBJ whole genome shotgun (WGS) entry which is preliminary data.</text>
</comment>
<reference evidence="1" key="1">
    <citation type="submission" date="2023-07" db="EMBL/GenBank/DDBJ databases">
        <title>Black Yeasts Isolated from many extreme environments.</title>
        <authorList>
            <person name="Coleine C."/>
            <person name="Stajich J.E."/>
            <person name="Selbmann L."/>
        </authorList>
    </citation>
    <scope>NUCLEOTIDE SEQUENCE</scope>
    <source>
        <strain evidence="1">CCFEE 5714</strain>
    </source>
</reference>
<gene>
    <name evidence="1" type="ORF">LTR37_020579</name>
</gene>
<proteinExistence type="predicted"/>
<evidence type="ECO:0000313" key="1">
    <source>
        <dbReference type="EMBL" id="KAK3683094.1"/>
    </source>
</evidence>
<keyword evidence="2" id="KW-1185">Reference proteome</keyword>
<sequence>MNSHQEHSLSVIAGLQNNPDFSDLTIKCHGREFRVHRAVVCQFSPVIADQCNSTFREGFLREIEHEQYTASTVERMLSYMYSQWYTVTGDRPIANSSAGNDGARKDSSRVSIKERWSQGLVEVIREVYDKAGSNDKGLVDALSQAASEHSTQLMTDTDFLRKISKEQCHNDFMHAVIRHLSASLAKAREDCSTEQLQLSVSTDLFRQDKEEVDGHLRTAKEHLVQEKKDMLGLERLMLMARCCRHCRYDHKIHVERTDRHENGRHCVKCSNCGTREEGVELTDLDRFMTAVVNRRVGGP</sequence>
<name>A0ACC3MCP6_9PEZI</name>